<feature type="domain" description="Chorismate-utilising enzyme C-terminal" evidence="12">
    <location>
        <begin position="296"/>
        <end position="552"/>
    </location>
</feature>
<evidence type="ECO:0000256" key="10">
    <source>
        <dbReference type="ARBA" id="ARBA00022946"/>
    </source>
</evidence>
<evidence type="ECO:0000313" key="13">
    <source>
        <dbReference type="EMBL" id="KAJ8442534.1"/>
    </source>
</evidence>
<dbReference type="FunFam" id="3.60.120.10:FF:000005">
    <property type="entry name" value="isochorismate synthase, chloroplastic-like isoform X1"/>
    <property type="match status" value="1"/>
</dbReference>
<evidence type="ECO:0000256" key="7">
    <source>
        <dbReference type="ARBA" id="ARBA00022640"/>
    </source>
</evidence>
<evidence type="ECO:0000256" key="2">
    <source>
        <dbReference type="ARBA" id="ARBA00001946"/>
    </source>
</evidence>
<comment type="cofactor">
    <cofactor evidence="2">
        <name>Mg(2+)</name>
        <dbReference type="ChEBI" id="CHEBI:18420"/>
    </cofactor>
</comment>
<keyword evidence="8" id="KW-0611">Plant defense</keyword>
<dbReference type="InterPro" id="IPR044250">
    <property type="entry name" value="MenF-like"/>
</dbReference>
<comment type="similarity">
    <text evidence="4">Belongs to the isochorismate synthase family.</text>
</comment>
<dbReference type="Pfam" id="PF00425">
    <property type="entry name" value="Chorismate_bind"/>
    <property type="match status" value="1"/>
</dbReference>
<keyword evidence="9" id="KW-0460">Magnesium</keyword>
<organism evidence="13 14">
    <name type="scientific">Carnegiea gigantea</name>
    <dbReference type="NCBI Taxonomy" id="171969"/>
    <lineage>
        <taxon>Eukaryota</taxon>
        <taxon>Viridiplantae</taxon>
        <taxon>Streptophyta</taxon>
        <taxon>Embryophyta</taxon>
        <taxon>Tracheophyta</taxon>
        <taxon>Spermatophyta</taxon>
        <taxon>Magnoliopsida</taxon>
        <taxon>eudicotyledons</taxon>
        <taxon>Gunneridae</taxon>
        <taxon>Pentapetalae</taxon>
        <taxon>Caryophyllales</taxon>
        <taxon>Cactineae</taxon>
        <taxon>Cactaceae</taxon>
        <taxon>Cactoideae</taxon>
        <taxon>Echinocereeae</taxon>
        <taxon>Carnegiea</taxon>
    </lineage>
</organism>
<comment type="caution">
    <text evidence="13">The sequence shown here is derived from an EMBL/GenBank/DDBJ whole genome shotgun (WGS) entry which is preliminary data.</text>
</comment>
<evidence type="ECO:0000256" key="3">
    <source>
        <dbReference type="ARBA" id="ARBA00004229"/>
    </source>
</evidence>
<dbReference type="InterPro" id="IPR004561">
    <property type="entry name" value="IsoChor_synthase"/>
</dbReference>
<evidence type="ECO:0000256" key="4">
    <source>
        <dbReference type="ARBA" id="ARBA00005297"/>
    </source>
</evidence>
<evidence type="ECO:0000256" key="8">
    <source>
        <dbReference type="ARBA" id="ARBA00022821"/>
    </source>
</evidence>
<dbReference type="GO" id="GO:0008909">
    <property type="term" value="F:isochorismate synthase activity"/>
    <property type="evidence" value="ECO:0007669"/>
    <property type="project" value="UniProtKB-EC"/>
</dbReference>
<dbReference type="GO" id="GO:0042372">
    <property type="term" value="P:phylloquinone biosynthetic process"/>
    <property type="evidence" value="ECO:0007669"/>
    <property type="project" value="TreeGrafter"/>
</dbReference>
<dbReference type="InterPro" id="IPR005801">
    <property type="entry name" value="ADC_synthase"/>
</dbReference>
<dbReference type="GO" id="GO:0009507">
    <property type="term" value="C:chloroplast"/>
    <property type="evidence" value="ECO:0007669"/>
    <property type="project" value="UniProtKB-SubCell"/>
</dbReference>
<dbReference type="PANTHER" id="PTHR47253:SF4">
    <property type="entry name" value="ISOCHORISMATE SYNTHASE 2, CHLOROPLASTIC"/>
    <property type="match status" value="1"/>
</dbReference>
<dbReference type="EMBL" id="JAKOGI010000139">
    <property type="protein sequence ID" value="KAJ8442534.1"/>
    <property type="molecule type" value="Genomic_DNA"/>
</dbReference>
<keyword evidence="11" id="KW-0413">Isomerase</keyword>
<dbReference type="EC" id="5.4.4.2" evidence="5"/>
<dbReference type="SUPFAM" id="SSF56322">
    <property type="entry name" value="ADC synthase"/>
    <property type="match status" value="1"/>
</dbReference>
<reference evidence="13" key="1">
    <citation type="submission" date="2022-04" db="EMBL/GenBank/DDBJ databases">
        <title>Carnegiea gigantea Genome sequencing and assembly v2.</title>
        <authorList>
            <person name="Copetti D."/>
            <person name="Sanderson M.J."/>
            <person name="Burquez A."/>
            <person name="Wojciechowski M.F."/>
        </authorList>
    </citation>
    <scope>NUCLEOTIDE SEQUENCE</scope>
    <source>
        <strain evidence="13">SGP5-SGP5p</strain>
        <tissue evidence="13">Aerial part</tissue>
    </source>
</reference>
<accession>A0A9Q1KFG2</accession>
<keyword evidence="10" id="KW-0809">Transit peptide</keyword>
<evidence type="ECO:0000256" key="11">
    <source>
        <dbReference type="ARBA" id="ARBA00023235"/>
    </source>
</evidence>
<evidence type="ECO:0000256" key="6">
    <source>
        <dbReference type="ARBA" id="ARBA00022528"/>
    </source>
</evidence>
<comment type="catalytic activity">
    <reaction evidence="1">
        <text>chorismate = isochorismate</text>
        <dbReference type="Rhea" id="RHEA:18985"/>
        <dbReference type="ChEBI" id="CHEBI:29748"/>
        <dbReference type="ChEBI" id="CHEBI:29780"/>
        <dbReference type="EC" id="5.4.4.2"/>
    </reaction>
</comment>
<dbReference type="OrthoDB" id="8119704at2759"/>
<dbReference type="InterPro" id="IPR015890">
    <property type="entry name" value="Chorismate_C"/>
</dbReference>
<dbReference type="Proteomes" id="UP001153076">
    <property type="component" value="Unassembled WGS sequence"/>
</dbReference>
<keyword evidence="7" id="KW-0934">Plastid</keyword>
<dbReference type="AlphaFoldDB" id="A0A9Q1KFG2"/>
<evidence type="ECO:0000313" key="14">
    <source>
        <dbReference type="Proteomes" id="UP001153076"/>
    </source>
</evidence>
<keyword evidence="6" id="KW-0150">Chloroplast</keyword>
<evidence type="ECO:0000259" key="12">
    <source>
        <dbReference type="Pfam" id="PF00425"/>
    </source>
</evidence>
<keyword evidence="14" id="KW-1185">Reference proteome</keyword>
<protein>
    <recommendedName>
        <fullName evidence="5">isochorismate synthase</fullName>
        <ecNumber evidence="5">5.4.4.2</ecNumber>
    </recommendedName>
</protein>
<gene>
    <name evidence="13" type="ORF">Cgig2_026476</name>
</gene>
<proteinExistence type="inferred from homology"/>
<name>A0A9Q1KFG2_9CARY</name>
<evidence type="ECO:0000256" key="1">
    <source>
        <dbReference type="ARBA" id="ARBA00000799"/>
    </source>
</evidence>
<dbReference type="NCBIfam" id="TIGR00543">
    <property type="entry name" value="isochor_syn"/>
    <property type="match status" value="1"/>
</dbReference>
<dbReference type="Gene3D" id="3.60.120.10">
    <property type="entry name" value="Anthranilate synthase"/>
    <property type="match status" value="1"/>
</dbReference>
<dbReference type="GO" id="GO:0006952">
    <property type="term" value="P:defense response"/>
    <property type="evidence" value="ECO:0007669"/>
    <property type="project" value="UniProtKB-KW"/>
</dbReference>
<evidence type="ECO:0000256" key="5">
    <source>
        <dbReference type="ARBA" id="ARBA00012824"/>
    </source>
</evidence>
<comment type="subcellular location">
    <subcellularLocation>
        <location evidence="3">Plastid</location>
        <location evidence="3">Chloroplast</location>
    </subcellularLocation>
</comment>
<sequence>MAFAYSTFLSGKWIAKFHDHCEPMTLTRFCISSSVALPTSQKRYKLCSSSLSMNGCQGDPKLPIGMVETQTLLPVSTLSLVMDCLNSAISNLKSDPPSFSSGIIRIQIPIQQQIEAIDWLHAQPHNQKLPRFFFSGRRKPNVSELFVEYTDGNGTSLSPNHDLISVAGVGAAVYFRHSRPFSFDDWRSIKRFLSKSCPLVRAYGAIRFDAKADVSMEWEPFGSFYFMVPQVEFDEFEGRSLLAANVAWDNSLSCPWGMALDSLQDTLDQVNFAVTKLDKDVPKTSISSSIFHAPDEKHWDTAVKKALQMITSSSSALTKVVLARSSRIFTASDIDPIAWLACLQVEGDNAYQFLLQPPNAPAFIGNTPEQLFHRKKFDVWSEALAGTRARCGSRALDEQIGIDLLSSPKDHLEFTIVRECIRKKLKAVCNAVLVDPQKAIRKLPRVQHLYAQLKGRLRNEDDEFDILSSLHPSPAVCGFPTEEARCLIAETEKFDRGMYAGPIGWFGGEEAEFAVGIRSALVKQGLGGFIYAGTGIVEGSNPTSEWEELELKIMQVSLSFLSELQSLHEANFLSPFP</sequence>
<evidence type="ECO:0000256" key="9">
    <source>
        <dbReference type="ARBA" id="ARBA00022842"/>
    </source>
</evidence>
<dbReference type="PANTHER" id="PTHR47253">
    <property type="match status" value="1"/>
</dbReference>